<dbReference type="GO" id="GO:0005524">
    <property type="term" value="F:ATP binding"/>
    <property type="evidence" value="ECO:0007669"/>
    <property type="project" value="InterPro"/>
</dbReference>
<accession>A0A2S9JJ55</accession>
<keyword evidence="3" id="KW-1185">Reference proteome</keyword>
<comment type="caution">
    <text evidence="2">The sequence shown here is derived from an EMBL/GenBank/DDBJ whole genome shotgun (WGS) entry which is preliminary data.</text>
</comment>
<protein>
    <submittedName>
        <fullName evidence="2">Serine kinase</fullName>
    </submittedName>
</protein>
<dbReference type="OrthoDB" id="8326226at2"/>
<evidence type="ECO:0000259" key="1">
    <source>
        <dbReference type="Pfam" id="PF07475"/>
    </source>
</evidence>
<dbReference type="InterPro" id="IPR011104">
    <property type="entry name" value="Hpr_kin/Pase_C"/>
</dbReference>
<dbReference type="GO" id="GO:0006109">
    <property type="term" value="P:regulation of carbohydrate metabolic process"/>
    <property type="evidence" value="ECO:0007669"/>
    <property type="project" value="InterPro"/>
</dbReference>
<feature type="domain" description="HPr kinase/phosphorylase C-terminal" evidence="1">
    <location>
        <begin position="8"/>
        <end position="88"/>
    </location>
</feature>
<sequence>MRDEEGELIHGSAALVGEYGVLVRGASGSGKSSVVRALMDRASYGGVFAALVSDDQCAVREMSARLLCTAPGTLQSGLEVRGSGLHRVDFEKSAILHLLVDLVEPNQSVRFGEDAVTHLQGVAIGHLILPKWEIEGACRAIEARLFLPVWKK</sequence>
<evidence type="ECO:0000313" key="3">
    <source>
        <dbReference type="Proteomes" id="UP000238563"/>
    </source>
</evidence>
<dbReference type="AlphaFoldDB" id="A0A2S9JJ55"/>
<dbReference type="Gene3D" id="3.40.50.300">
    <property type="entry name" value="P-loop containing nucleotide triphosphate hydrolases"/>
    <property type="match status" value="1"/>
</dbReference>
<proteinExistence type="predicted"/>
<dbReference type="GO" id="GO:0000155">
    <property type="term" value="F:phosphorelay sensor kinase activity"/>
    <property type="evidence" value="ECO:0007669"/>
    <property type="project" value="InterPro"/>
</dbReference>
<dbReference type="RefSeq" id="WP_105734118.1">
    <property type="nucleotide sequence ID" value="NZ_PVBT01000003.1"/>
</dbReference>
<organism evidence="2 3">
    <name type="scientific">Phyllobacterium myrsinacearum</name>
    <dbReference type="NCBI Taxonomy" id="28101"/>
    <lineage>
        <taxon>Bacteria</taxon>
        <taxon>Pseudomonadati</taxon>
        <taxon>Pseudomonadota</taxon>
        <taxon>Alphaproteobacteria</taxon>
        <taxon>Hyphomicrobiales</taxon>
        <taxon>Phyllobacteriaceae</taxon>
        <taxon>Phyllobacterium</taxon>
    </lineage>
</organism>
<dbReference type="SUPFAM" id="SSF53795">
    <property type="entry name" value="PEP carboxykinase-like"/>
    <property type="match status" value="1"/>
</dbReference>
<name>A0A2S9JJ55_9HYPH</name>
<dbReference type="InterPro" id="IPR027417">
    <property type="entry name" value="P-loop_NTPase"/>
</dbReference>
<dbReference type="EMBL" id="PVBT01000003">
    <property type="protein sequence ID" value="PRD53108.1"/>
    <property type="molecule type" value="Genomic_DNA"/>
</dbReference>
<dbReference type="Pfam" id="PF07475">
    <property type="entry name" value="Hpr_kinase_C"/>
    <property type="match status" value="1"/>
</dbReference>
<reference evidence="2 3" key="1">
    <citation type="submission" date="2018-02" db="EMBL/GenBank/DDBJ databases">
        <title>The draft genome of Phyllobacterium myrsinacearum DSM5892.</title>
        <authorList>
            <person name="Li L."/>
            <person name="Liu L."/>
            <person name="Zhang X."/>
            <person name="Wang T."/>
        </authorList>
    </citation>
    <scope>NUCLEOTIDE SEQUENCE [LARGE SCALE GENOMIC DNA]</scope>
    <source>
        <strain evidence="2 3">DSM 5892</strain>
    </source>
</reference>
<evidence type="ECO:0000313" key="2">
    <source>
        <dbReference type="EMBL" id="PRD53108.1"/>
    </source>
</evidence>
<keyword evidence="2" id="KW-0808">Transferase</keyword>
<keyword evidence="2" id="KW-0418">Kinase</keyword>
<dbReference type="Proteomes" id="UP000238563">
    <property type="component" value="Unassembled WGS sequence"/>
</dbReference>
<gene>
    <name evidence="2" type="ORF">C5750_11935</name>
</gene>